<comment type="caution">
    <text evidence="3">The sequence shown here is derived from an EMBL/GenBank/DDBJ whole genome shotgun (WGS) entry which is preliminary data.</text>
</comment>
<feature type="region of interest" description="Disordered" evidence="2">
    <location>
        <begin position="55"/>
        <end position="91"/>
    </location>
</feature>
<name>A0ABP7LHG3_9SPHN</name>
<sequence length="500" mass="56039">MPDQQKGEAADQAKQSDANLSPADQLKLLQLQRRDMQNRMSDFDARIQALESKLGVPHSEPASTATTSVQVTPPLRPLTPEQQQAAAEPAKNPVDAFMKRQELAGTFKRDTGWVLVDEPIATEYLGLMTYARYLNQNAVDSTYTDSFGRVIPVEKRNEVQLYKVSLQFKGWLFTPRFSHLIFVWTNNANQGEGGQVAIAGFLRYKFANWLSVSAGIMPLPTTRSTNYSFPKWLRHDNRVMADEFYRGSYTSGIDAFGQIAKGLNYRVMVGNNLSTLGVSSKELDNKFNTVSGALWWMPTTGEFGLADGFGDYDYHQKVATYIGLNVSRSTETAQGQPKEDDFENSQIRLTDGTLLFSPDPFGTGGKIERAKWAMASIDLGVKYKGMSLEGQWYWRRVNHFQTIGFVPIDHVKDNGFALQLSAMPIKDLVQTYVTASKIWGANGNPTEFAAGVNVYPFRRREMHVNLEAIRTDRSPVGGFHMPVAVGDKGWVFLSDWVLMF</sequence>
<feature type="compositionally biased region" description="Polar residues" evidence="2">
    <location>
        <begin position="61"/>
        <end position="71"/>
    </location>
</feature>
<gene>
    <name evidence="3" type="ORF">GCM10022276_19760</name>
</gene>
<evidence type="ECO:0000313" key="3">
    <source>
        <dbReference type="EMBL" id="GAA3901005.1"/>
    </source>
</evidence>
<evidence type="ECO:0000313" key="4">
    <source>
        <dbReference type="Proteomes" id="UP001500827"/>
    </source>
</evidence>
<dbReference type="Proteomes" id="UP001500827">
    <property type="component" value="Unassembled WGS sequence"/>
</dbReference>
<dbReference type="InterPro" id="IPR023614">
    <property type="entry name" value="Porin_dom_sf"/>
</dbReference>
<dbReference type="EMBL" id="BAABBM010000001">
    <property type="protein sequence ID" value="GAA3901005.1"/>
    <property type="molecule type" value="Genomic_DNA"/>
</dbReference>
<keyword evidence="4" id="KW-1185">Reference proteome</keyword>
<feature type="compositionally biased region" description="Low complexity" evidence="2">
    <location>
        <begin position="80"/>
        <end position="90"/>
    </location>
</feature>
<evidence type="ECO:0000256" key="1">
    <source>
        <dbReference type="SAM" id="Coils"/>
    </source>
</evidence>
<protein>
    <recommendedName>
        <fullName evidence="5">Porin</fullName>
    </recommendedName>
</protein>
<feature type="compositionally biased region" description="Basic and acidic residues" evidence="2">
    <location>
        <begin position="1"/>
        <end position="11"/>
    </location>
</feature>
<reference evidence="4" key="1">
    <citation type="journal article" date="2019" name="Int. J. Syst. Evol. Microbiol.">
        <title>The Global Catalogue of Microorganisms (GCM) 10K type strain sequencing project: providing services to taxonomists for standard genome sequencing and annotation.</title>
        <authorList>
            <consortium name="The Broad Institute Genomics Platform"/>
            <consortium name="The Broad Institute Genome Sequencing Center for Infectious Disease"/>
            <person name="Wu L."/>
            <person name="Ma J."/>
        </authorList>
    </citation>
    <scope>NUCLEOTIDE SEQUENCE [LARGE SCALE GENOMIC DNA]</scope>
    <source>
        <strain evidence="4">JCM 17543</strain>
    </source>
</reference>
<keyword evidence="1" id="KW-0175">Coiled coil</keyword>
<accession>A0ABP7LHG3</accession>
<feature type="region of interest" description="Disordered" evidence="2">
    <location>
        <begin position="1"/>
        <end position="26"/>
    </location>
</feature>
<dbReference type="Gene3D" id="2.40.160.10">
    <property type="entry name" value="Porin"/>
    <property type="match status" value="1"/>
</dbReference>
<evidence type="ECO:0008006" key="5">
    <source>
        <dbReference type="Google" id="ProtNLM"/>
    </source>
</evidence>
<feature type="coiled-coil region" evidence="1">
    <location>
        <begin position="26"/>
        <end position="53"/>
    </location>
</feature>
<proteinExistence type="predicted"/>
<organism evidence="3 4">
    <name type="scientific">Sphingomonas limnosediminicola</name>
    <dbReference type="NCBI Taxonomy" id="940133"/>
    <lineage>
        <taxon>Bacteria</taxon>
        <taxon>Pseudomonadati</taxon>
        <taxon>Pseudomonadota</taxon>
        <taxon>Alphaproteobacteria</taxon>
        <taxon>Sphingomonadales</taxon>
        <taxon>Sphingomonadaceae</taxon>
        <taxon>Sphingomonas</taxon>
    </lineage>
</organism>
<evidence type="ECO:0000256" key="2">
    <source>
        <dbReference type="SAM" id="MobiDB-lite"/>
    </source>
</evidence>